<evidence type="ECO:0000313" key="2">
    <source>
        <dbReference type="EMBL" id="CRG96400.1"/>
    </source>
</evidence>
<feature type="compositionally biased region" description="Basic and acidic residues" evidence="1">
    <location>
        <begin position="236"/>
        <end position="274"/>
    </location>
</feature>
<dbReference type="OMA" id="QDGKTQD"/>
<dbReference type="RefSeq" id="XP_028529205.1">
    <property type="nucleotide sequence ID" value="XM_028672676.1"/>
</dbReference>
<sequence>MCEEVMSGFFYKDCNLYVGEYIQLNEVKKEDDLEKSKDEINKKKIDLRKEISKNIYDEKNLNKSNKKSEENDKEKNDNNDNINDNNIIFHGNGKYIKKNEIFVGFFENNMYRKGIWVKYKNIHNLFFYMNIHEMILKEGKSENIENFKNLLYLPLKEINIYIGEFDNNMFNGFSLYYFYPFLYVGYFVNNLMNGYGYIFFIESVNKTNYSKKNCLFSYNVLFDYLFERDIINEKENEKEKENKKEKEKEKEKENENENENEKNRNKEKVKESGIEKINGVNEKKSEKINLQKDKISCDINDSTGDDNLKRKLLFQNVYEKLEIMMKETHYKENNNRDNLIDKIEKDIYKNMKLHIKKKNRINKIKKILNENEKENFFDIFNYITYDNLVFKGFFYNNKFSNNANEQILYKNMFIQLYKSNIINKIDKIKNNILIDSKSEDLHISEHHNFYALEKKKKILLKKKKTDIKTQVKYDIKNNVKEDIKDLKENLKFENFKNIIDWTLLKNIFELTLNNNIEYIIDIVTDEKIFKYKNKFKDLNIEEKYLNEATLNLNGYYQLVVLNFKCKSEIPFNLNTNKSNFQNIYKIKIFLISSDKSSIINYNTFNLYYIFVYVRSLDKKSKNKIKKKKN</sequence>
<feature type="compositionally biased region" description="Basic and acidic residues" evidence="1">
    <location>
        <begin position="59"/>
        <end position="78"/>
    </location>
</feature>
<comment type="caution">
    <text evidence="2">The sequence shown here is derived from an EMBL/GenBank/DDBJ whole genome shotgun (WGS) entry which is preliminary data.</text>
</comment>
<feature type="region of interest" description="Disordered" evidence="1">
    <location>
        <begin position="59"/>
        <end position="81"/>
    </location>
</feature>
<organism evidence="2 3">
    <name type="scientific">Plasmodium gallinaceum</name>
    <dbReference type="NCBI Taxonomy" id="5849"/>
    <lineage>
        <taxon>Eukaryota</taxon>
        <taxon>Sar</taxon>
        <taxon>Alveolata</taxon>
        <taxon>Apicomplexa</taxon>
        <taxon>Aconoidasida</taxon>
        <taxon>Haemosporida</taxon>
        <taxon>Plasmodiidae</taxon>
        <taxon>Plasmodium</taxon>
        <taxon>Plasmodium (Haemamoeba)</taxon>
    </lineage>
</organism>
<feature type="region of interest" description="Disordered" evidence="1">
    <location>
        <begin position="236"/>
        <end position="275"/>
    </location>
</feature>
<dbReference type="OrthoDB" id="370595at2759"/>
<dbReference type="GeneID" id="39732154"/>
<evidence type="ECO:0000256" key="1">
    <source>
        <dbReference type="SAM" id="MobiDB-lite"/>
    </source>
</evidence>
<name>A0A1J1GYM8_PLAGA</name>
<evidence type="ECO:0000313" key="3">
    <source>
        <dbReference type="Proteomes" id="UP000220797"/>
    </source>
</evidence>
<protein>
    <submittedName>
        <fullName evidence="2">Uncharacterized protein</fullName>
    </submittedName>
</protein>
<reference evidence="2" key="1">
    <citation type="submission" date="2015-04" db="EMBL/GenBank/DDBJ databases">
        <authorList>
            <consortium name="Pathogen Informatics"/>
        </authorList>
    </citation>
    <scope>NUCLEOTIDE SEQUENCE [LARGE SCALE GENOMIC DNA]</scope>
    <source>
        <strain evidence="2">8A</strain>
    </source>
</reference>
<accession>A0A1J1GYM8</accession>
<dbReference type="AlphaFoldDB" id="A0A1J1GYM8"/>
<keyword evidence="3" id="KW-1185">Reference proteome</keyword>
<dbReference type="EMBL" id="CVMV01000059">
    <property type="protein sequence ID" value="CRG96400.1"/>
    <property type="molecule type" value="Genomic_DNA"/>
</dbReference>
<proteinExistence type="predicted"/>
<dbReference type="Proteomes" id="UP000220797">
    <property type="component" value="Unassembled WGS sequence"/>
</dbReference>
<gene>
    <name evidence="2" type="ORF">PGAL8A_00362400</name>
</gene>
<dbReference type="VEuPathDB" id="PlasmoDB:PGAL8A_00362400"/>